<keyword evidence="2" id="KW-0235">DNA replication</keyword>
<dbReference type="Pfam" id="PF24608">
    <property type="entry name" value="PDDEXK_15"/>
    <property type="match status" value="1"/>
</dbReference>
<name>A0A812VDB1_9DINO</name>
<dbReference type="GO" id="GO:0003677">
    <property type="term" value="F:DNA binding"/>
    <property type="evidence" value="ECO:0007669"/>
    <property type="project" value="UniProtKB-KW"/>
</dbReference>
<keyword evidence="13" id="KW-1185">Reference proteome</keyword>
<dbReference type="InterPro" id="IPR056931">
    <property type="entry name" value="D14-like"/>
</dbReference>
<dbReference type="InterPro" id="IPR016136">
    <property type="entry name" value="DNA_helicase_N/primase_C"/>
</dbReference>
<dbReference type="Gene3D" id="3.40.50.300">
    <property type="entry name" value="P-loop containing nucleotide triphosphate hydrolases"/>
    <property type="match status" value="1"/>
</dbReference>
<dbReference type="Gene3D" id="1.10.860.10">
    <property type="entry name" value="DNAb Helicase, Chain A"/>
    <property type="match status" value="1"/>
</dbReference>
<protein>
    <recommendedName>
        <fullName evidence="9">DNA 5'-3' helicase</fullName>
        <ecNumber evidence="9">5.6.2.3</ecNumber>
    </recommendedName>
</protein>
<dbReference type="GO" id="GO:0006260">
    <property type="term" value="P:DNA replication"/>
    <property type="evidence" value="ECO:0007669"/>
    <property type="project" value="UniProtKB-KW"/>
</dbReference>
<evidence type="ECO:0000256" key="4">
    <source>
        <dbReference type="ARBA" id="ARBA00022801"/>
    </source>
</evidence>
<accession>A0A812VDB1</accession>
<dbReference type="SUPFAM" id="SSF48024">
    <property type="entry name" value="N-terminal domain of DnaB helicase"/>
    <property type="match status" value="1"/>
</dbReference>
<evidence type="ECO:0000256" key="8">
    <source>
        <dbReference type="ARBA" id="ARBA00023235"/>
    </source>
</evidence>
<dbReference type="GO" id="GO:0043139">
    <property type="term" value="F:5'-3' DNA helicase activity"/>
    <property type="evidence" value="ECO:0007669"/>
    <property type="project" value="UniProtKB-EC"/>
</dbReference>
<evidence type="ECO:0000313" key="12">
    <source>
        <dbReference type="EMBL" id="CAE7611213.1"/>
    </source>
</evidence>
<evidence type="ECO:0000313" key="13">
    <source>
        <dbReference type="Proteomes" id="UP000601435"/>
    </source>
</evidence>
<evidence type="ECO:0000256" key="6">
    <source>
        <dbReference type="ARBA" id="ARBA00022840"/>
    </source>
</evidence>
<keyword evidence="5" id="KW-0347">Helicase</keyword>
<evidence type="ECO:0000259" key="11">
    <source>
        <dbReference type="PROSITE" id="PS51199"/>
    </source>
</evidence>
<comment type="caution">
    <text evidence="12">The sequence shown here is derived from an EMBL/GenBank/DDBJ whole genome shotgun (WGS) entry which is preliminary data.</text>
</comment>
<dbReference type="InterPro" id="IPR007694">
    <property type="entry name" value="DNA_helicase_DnaB-like_C"/>
</dbReference>
<keyword evidence="6" id="KW-0067">ATP-binding</keyword>
<feature type="domain" description="SF4 helicase" evidence="11">
    <location>
        <begin position="469"/>
        <end position="756"/>
    </location>
</feature>
<evidence type="ECO:0000256" key="5">
    <source>
        <dbReference type="ARBA" id="ARBA00022806"/>
    </source>
</evidence>
<dbReference type="SUPFAM" id="SSF52540">
    <property type="entry name" value="P-loop containing nucleoside triphosphate hydrolases"/>
    <property type="match status" value="1"/>
</dbReference>
<evidence type="ECO:0000256" key="2">
    <source>
        <dbReference type="ARBA" id="ARBA00022705"/>
    </source>
</evidence>
<keyword evidence="4" id="KW-0378">Hydrolase</keyword>
<dbReference type="EMBL" id="CAJNJA010028762">
    <property type="protein sequence ID" value="CAE7611213.1"/>
    <property type="molecule type" value="Genomic_DNA"/>
</dbReference>
<keyword evidence="3" id="KW-0547">Nucleotide-binding</keyword>
<dbReference type="Pfam" id="PF03796">
    <property type="entry name" value="DnaB_C"/>
    <property type="match status" value="1"/>
</dbReference>
<sequence length="757" mass="83790">HSMAFKSQRSARAKGNRFEGVIAKDLAKATGVEDTRRQPGSGAIEGFSGDVIHDPRGWGLKIECKHHKSISGYDRLERARLVADGVVVDTPAGVFYWLTDAFFLDLMARAYGQGGKGELCPDLVTLKTGTPFKNFNGWLKDCSALVVKPNHQSPRWYLPANVFWAAFTYAARAEFEDKIILQRVNEGVRYVDIAQELGRNPIAVSKRYGRLTDGSADKVKSTTGRIKRWLGGRNPYSVTHHEAAEALGLTTGQAKGGLFRIRAAYTNEEPVRPTFNAAYMPEAIKRAKARADAMIKAGTAPSAAVQQVYRETDILLNVDDLAMRPAGEAASRLLDRMEHFHDPVHQALYVELKRRNDASRPVDAASLRDWWKSDEARTALDGDTPYLADLMRDAPENDSVQAYADQVREYAERRRLVEIGRALTAQAENTELAPRDALEASERDLASLAETGSTGRKVVSLSMALRDALNSPTKGAPTGWADLDRSFNGWIPEELVIAAGRPGMGKSLFGAGCVLNQAKRGVPSVFISLEMGAGQAAVRFASMLCGVPYRTIKRREMTPEQAHALRSVMDRVDELPITIIDMPGAKVPAIRNALRRLDRDMQRRLGRGLGFVCLDYLGYLEAPSPGMSKNDEVAANSKALKMTARELKLPMLVLCQLNRGVEQRTDKHPMMSDLRDSGAIEQDADAIFGLYRDAYYAEREEPDCHPSEPEYLDWQKRVVSKTLDVDILKNRDGETARVVLYCDPATGQIENYEESAA</sequence>
<dbReference type="InterPro" id="IPR027417">
    <property type="entry name" value="P-loop_NTPase"/>
</dbReference>
<dbReference type="GO" id="GO:0005524">
    <property type="term" value="F:ATP binding"/>
    <property type="evidence" value="ECO:0007669"/>
    <property type="project" value="UniProtKB-KW"/>
</dbReference>
<feature type="non-terminal residue" evidence="12">
    <location>
        <position position="1"/>
    </location>
</feature>
<comment type="catalytic activity">
    <reaction evidence="10">
        <text>ATP + H2O = ADP + phosphate + H(+)</text>
        <dbReference type="Rhea" id="RHEA:13065"/>
        <dbReference type="ChEBI" id="CHEBI:15377"/>
        <dbReference type="ChEBI" id="CHEBI:15378"/>
        <dbReference type="ChEBI" id="CHEBI:30616"/>
        <dbReference type="ChEBI" id="CHEBI:43474"/>
        <dbReference type="ChEBI" id="CHEBI:456216"/>
        <dbReference type="EC" id="5.6.2.3"/>
    </reaction>
</comment>
<comment type="similarity">
    <text evidence="1">Belongs to the helicase family. DnaB subfamily.</text>
</comment>
<dbReference type="GO" id="GO:0016787">
    <property type="term" value="F:hydrolase activity"/>
    <property type="evidence" value="ECO:0007669"/>
    <property type="project" value="UniProtKB-KW"/>
</dbReference>
<evidence type="ECO:0000256" key="9">
    <source>
        <dbReference type="ARBA" id="ARBA00044969"/>
    </source>
</evidence>
<dbReference type="PANTHER" id="PTHR30153">
    <property type="entry name" value="REPLICATIVE DNA HELICASE DNAB"/>
    <property type="match status" value="1"/>
</dbReference>
<dbReference type="PANTHER" id="PTHR30153:SF2">
    <property type="entry name" value="REPLICATIVE DNA HELICASE"/>
    <property type="match status" value="1"/>
</dbReference>
<evidence type="ECO:0000256" key="1">
    <source>
        <dbReference type="ARBA" id="ARBA00008428"/>
    </source>
</evidence>
<evidence type="ECO:0000256" key="7">
    <source>
        <dbReference type="ARBA" id="ARBA00023125"/>
    </source>
</evidence>
<dbReference type="GO" id="GO:0005829">
    <property type="term" value="C:cytosol"/>
    <property type="evidence" value="ECO:0007669"/>
    <property type="project" value="TreeGrafter"/>
</dbReference>
<reference evidence="12" key="1">
    <citation type="submission" date="2021-02" db="EMBL/GenBank/DDBJ databases">
        <authorList>
            <person name="Dougan E. K."/>
            <person name="Rhodes N."/>
            <person name="Thang M."/>
            <person name="Chan C."/>
        </authorList>
    </citation>
    <scope>NUCLEOTIDE SEQUENCE</scope>
</reference>
<keyword evidence="8" id="KW-0413">Isomerase</keyword>
<gene>
    <name evidence="12" type="primary">dnaB</name>
    <name evidence="12" type="ORF">SNEC2469_LOCUS17386</name>
</gene>
<dbReference type="AlphaFoldDB" id="A0A812VDB1"/>
<dbReference type="EC" id="5.6.2.3" evidence="9"/>
<dbReference type="InterPro" id="IPR036185">
    <property type="entry name" value="DNA_heli_DnaB-like_N_sf"/>
</dbReference>
<dbReference type="InterPro" id="IPR007693">
    <property type="entry name" value="DNA_helicase_DnaB-like_N"/>
</dbReference>
<keyword evidence="7" id="KW-0238">DNA-binding</keyword>
<proteinExistence type="inferred from homology"/>
<evidence type="ECO:0000256" key="10">
    <source>
        <dbReference type="ARBA" id="ARBA00048954"/>
    </source>
</evidence>
<organism evidence="12 13">
    <name type="scientific">Symbiodinium necroappetens</name>
    <dbReference type="NCBI Taxonomy" id="1628268"/>
    <lineage>
        <taxon>Eukaryota</taxon>
        <taxon>Sar</taxon>
        <taxon>Alveolata</taxon>
        <taxon>Dinophyceae</taxon>
        <taxon>Suessiales</taxon>
        <taxon>Symbiodiniaceae</taxon>
        <taxon>Symbiodinium</taxon>
    </lineage>
</organism>
<evidence type="ECO:0000256" key="3">
    <source>
        <dbReference type="ARBA" id="ARBA00022741"/>
    </source>
</evidence>
<dbReference type="Pfam" id="PF00772">
    <property type="entry name" value="DnaB"/>
    <property type="match status" value="1"/>
</dbReference>
<dbReference type="PROSITE" id="PS51199">
    <property type="entry name" value="SF4_HELICASE"/>
    <property type="match status" value="1"/>
</dbReference>
<dbReference type="OrthoDB" id="448835at2759"/>
<dbReference type="Proteomes" id="UP000601435">
    <property type="component" value="Unassembled WGS sequence"/>
</dbReference>